<accession>A0A9N7ZEC5</accession>
<feature type="domain" description="FYVE-type zinc finger" evidence="3">
    <location>
        <begin position="1"/>
        <end position="73"/>
    </location>
</feature>
<dbReference type="PANTHER" id="PTHR14555">
    <property type="entry name" value="MYELIN-ASSOCIATED OLIGODENDROCYTIC BASIC PROTEIN MOBP -RELATED"/>
    <property type="match status" value="1"/>
</dbReference>
<evidence type="ECO:0000256" key="2">
    <source>
        <dbReference type="ARBA" id="ARBA00022490"/>
    </source>
</evidence>
<dbReference type="GO" id="GO:0003779">
    <property type="term" value="F:actin binding"/>
    <property type="evidence" value="ECO:0007669"/>
    <property type="project" value="TreeGrafter"/>
</dbReference>
<dbReference type="GO" id="GO:0017022">
    <property type="term" value="F:myosin binding"/>
    <property type="evidence" value="ECO:0007669"/>
    <property type="project" value="TreeGrafter"/>
</dbReference>
<evidence type="ECO:0000313" key="5">
    <source>
        <dbReference type="Proteomes" id="UP001153269"/>
    </source>
</evidence>
<proteinExistence type="predicted"/>
<dbReference type="EMBL" id="CADEAL010004502">
    <property type="protein sequence ID" value="CAB1460981.1"/>
    <property type="molecule type" value="Genomic_DNA"/>
</dbReference>
<keyword evidence="2" id="KW-0963">Cytoplasm</keyword>
<dbReference type="InterPro" id="IPR041282">
    <property type="entry name" value="FYVE_2"/>
</dbReference>
<dbReference type="InterPro" id="IPR051745">
    <property type="entry name" value="Intracell_Transport_Effector"/>
</dbReference>
<evidence type="ECO:0000256" key="1">
    <source>
        <dbReference type="ARBA" id="ARBA00004556"/>
    </source>
</evidence>
<comment type="subcellular location">
    <subcellularLocation>
        <location evidence="1">Cytoplasm</location>
        <location evidence="1">Perinuclear region</location>
    </subcellularLocation>
</comment>
<dbReference type="Proteomes" id="UP001153269">
    <property type="component" value="Unassembled WGS sequence"/>
</dbReference>
<comment type="caution">
    <text evidence="4">The sequence shown here is derived from an EMBL/GenBank/DDBJ whole genome shotgun (WGS) entry which is preliminary data.</text>
</comment>
<dbReference type="Gene3D" id="3.30.40.10">
    <property type="entry name" value="Zinc/RING finger domain, C3HC4 (zinc finger)"/>
    <property type="match status" value="1"/>
</dbReference>
<sequence length="80" mass="9450">MKQELAEEGSRCSILSKQHRFNEHCCIRCCAPFTFLINPKRQCLDCQYNVCKTCCTYNKRDKAWLCCACQKGRRETLRVH</sequence>
<protein>
    <recommendedName>
        <fullName evidence="3">FYVE-type zinc finger domain-containing protein</fullName>
    </recommendedName>
</protein>
<dbReference type="AlphaFoldDB" id="A0A9N7ZEC5"/>
<gene>
    <name evidence="4" type="ORF">PLEPLA_LOCUS48855</name>
</gene>
<organism evidence="4 5">
    <name type="scientific">Pleuronectes platessa</name>
    <name type="common">European plaice</name>
    <dbReference type="NCBI Taxonomy" id="8262"/>
    <lineage>
        <taxon>Eukaryota</taxon>
        <taxon>Metazoa</taxon>
        <taxon>Chordata</taxon>
        <taxon>Craniata</taxon>
        <taxon>Vertebrata</taxon>
        <taxon>Euteleostomi</taxon>
        <taxon>Actinopterygii</taxon>
        <taxon>Neopterygii</taxon>
        <taxon>Teleostei</taxon>
        <taxon>Neoteleostei</taxon>
        <taxon>Acanthomorphata</taxon>
        <taxon>Carangaria</taxon>
        <taxon>Pleuronectiformes</taxon>
        <taxon>Pleuronectoidei</taxon>
        <taxon>Pleuronectidae</taxon>
        <taxon>Pleuronectes</taxon>
    </lineage>
</organism>
<evidence type="ECO:0000313" key="4">
    <source>
        <dbReference type="EMBL" id="CAB1460981.1"/>
    </source>
</evidence>
<dbReference type="SUPFAM" id="SSF57903">
    <property type="entry name" value="FYVE/PHD zinc finger"/>
    <property type="match status" value="1"/>
</dbReference>
<dbReference type="GO" id="GO:0048471">
    <property type="term" value="C:perinuclear region of cytoplasm"/>
    <property type="evidence" value="ECO:0007669"/>
    <property type="project" value="UniProtKB-SubCell"/>
</dbReference>
<dbReference type="InterPro" id="IPR011011">
    <property type="entry name" value="Znf_FYVE_PHD"/>
</dbReference>
<dbReference type="PANTHER" id="PTHR14555:SF6">
    <property type="entry name" value="RAB EFFECTOR MYRIP"/>
    <property type="match status" value="1"/>
</dbReference>
<dbReference type="Pfam" id="PF02318">
    <property type="entry name" value="FYVE_2"/>
    <property type="match status" value="1"/>
</dbReference>
<dbReference type="GO" id="GO:0030864">
    <property type="term" value="C:cortical actin cytoskeleton"/>
    <property type="evidence" value="ECO:0007669"/>
    <property type="project" value="TreeGrafter"/>
</dbReference>
<name>A0A9N7ZEC5_PLEPL</name>
<dbReference type="InterPro" id="IPR013083">
    <property type="entry name" value="Znf_RING/FYVE/PHD"/>
</dbReference>
<reference evidence="4" key="1">
    <citation type="submission" date="2020-03" db="EMBL/GenBank/DDBJ databases">
        <authorList>
            <person name="Weist P."/>
        </authorList>
    </citation>
    <scope>NUCLEOTIDE SEQUENCE</scope>
</reference>
<evidence type="ECO:0000259" key="3">
    <source>
        <dbReference type="Pfam" id="PF02318"/>
    </source>
</evidence>
<keyword evidence="5" id="KW-1185">Reference proteome</keyword>